<comment type="caution">
    <text evidence="10">The sequence shown here is derived from an EMBL/GenBank/DDBJ whole genome shotgun (WGS) entry which is preliminary data.</text>
</comment>
<accession>A0A090DZA2</accession>
<organism evidence="10 11">
    <name type="scientific">Candidatus Criblamydia sequanensis CRIB-18</name>
    <dbReference type="NCBI Taxonomy" id="1437425"/>
    <lineage>
        <taxon>Bacteria</taxon>
        <taxon>Pseudomonadati</taxon>
        <taxon>Chlamydiota</taxon>
        <taxon>Chlamydiia</taxon>
        <taxon>Parachlamydiales</taxon>
        <taxon>Candidatus Criblamydiaceae</taxon>
        <taxon>Candidatus Criblamydia</taxon>
    </lineage>
</organism>
<evidence type="ECO:0000256" key="1">
    <source>
        <dbReference type="ARBA" id="ARBA00004651"/>
    </source>
</evidence>
<dbReference type="Proteomes" id="UP000031552">
    <property type="component" value="Unassembled WGS sequence"/>
</dbReference>
<evidence type="ECO:0000313" key="11">
    <source>
        <dbReference type="Proteomes" id="UP000031552"/>
    </source>
</evidence>
<dbReference type="AlphaFoldDB" id="A0A090DZA2"/>
<feature type="transmembrane region" description="Helical" evidence="8">
    <location>
        <begin position="402"/>
        <end position="426"/>
    </location>
</feature>
<proteinExistence type="inferred from homology"/>
<comment type="subcellular location">
    <subcellularLocation>
        <location evidence="1">Cell membrane</location>
        <topology evidence="1">Multi-pass membrane protein</topology>
    </subcellularLocation>
    <subcellularLocation>
        <location evidence="7">Membrane</location>
        <topology evidence="7">Multi-pass membrane protein</topology>
    </subcellularLocation>
</comment>
<gene>
    <name evidence="10" type="primary">mrpD</name>
    <name evidence="10" type="ORF">CSEC_1186</name>
</gene>
<feature type="transmembrane region" description="Helical" evidence="8">
    <location>
        <begin position="447"/>
        <end position="468"/>
    </location>
</feature>
<comment type="similarity">
    <text evidence="2">Belongs to the CPA3 antiporters (TC 2.A.63) subunit D family.</text>
</comment>
<evidence type="ECO:0000256" key="3">
    <source>
        <dbReference type="ARBA" id="ARBA00022475"/>
    </source>
</evidence>
<reference evidence="10" key="2">
    <citation type="submission" date="2014-09" db="EMBL/GenBank/DDBJ databases">
        <title>Criblamydia sequanensis harbors a mega-plasmid encoding arsenite resistance.</title>
        <authorList>
            <person name="Bertelli C."/>
            <person name="Goesmann A."/>
            <person name="Greub G."/>
        </authorList>
    </citation>
    <scope>NUCLEOTIDE SEQUENCE [LARGE SCALE GENOMIC DNA]</scope>
    <source>
        <strain evidence="10">CRIB-18</strain>
    </source>
</reference>
<dbReference type="STRING" id="1437425.CSEC_1186"/>
<feature type="transmembrane region" description="Helical" evidence="8">
    <location>
        <begin position="361"/>
        <end position="382"/>
    </location>
</feature>
<evidence type="ECO:0000256" key="7">
    <source>
        <dbReference type="RuleBase" id="RU000320"/>
    </source>
</evidence>
<evidence type="ECO:0000256" key="2">
    <source>
        <dbReference type="ARBA" id="ARBA00005346"/>
    </source>
</evidence>
<evidence type="ECO:0000256" key="5">
    <source>
        <dbReference type="ARBA" id="ARBA00022989"/>
    </source>
</evidence>
<dbReference type="Pfam" id="PF00361">
    <property type="entry name" value="Proton_antipo_M"/>
    <property type="match status" value="1"/>
</dbReference>
<evidence type="ECO:0000313" key="10">
    <source>
        <dbReference type="EMBL" id="CDR34009.1"/>
    </source>
</evidence>
<dbReference type="GO" id="GO:0042773">
    <property type="term" value="P:ATP synthesis coupled electron transport"/>
    <property type="evidence" value="ECO:0007669"/>
    <property type="project" value="InterPro"/>
</dbReference>
<dbReference type="InterPro" id="IPR001750">
    <property type="entry name" value="ND/Mrp_TM"/>
</dbReference>
<protein>
    <submittedName>
        <fullName evidence="10">Na(+)/H(+) antiporter subunit D</fullName>
    </submittedName>
</protein>
<dbReference type="EMBL" id="CCEJ010000004">
    <property type="protein sequence ID" value="CDR34009.1"/>
    <property type="molecule type" value="Genomic_DNA"/>
</dbReference>
<dbReference type="PANTHER" id="PTHR42703:SF1">
    <property type="entry name" value="NA(+)_H(+) ANTIPORTER SUBUNIT D1"/>
    <property type="match status" value="1"/>
</dbReference>
<feature type="transmembrane region" description="Helical" evidence="8">
    <location>
        <begin position="74"/>
        <end position="96"/>
    </location>
</feature>
<keyword evidence="5 8" id="KW-1133">Transmembrane helix</keyword>
<dbReference type="GO" id="GO:0005886">
    <property type="term" value="C:plasma membrane"/>
    <property type="evidence" value="ECO:0007669"/>
    <property type="project" value="UniProtKB-SubCell"/>
</dbReference>
<feature type="transmembrane region" description="Helical" evidence="8">
    <location>
        <begin position="160"/>
        <end position="181"/>
    </location>
</feature>
<feature type="transmembrane region" description="Helical" evidence="8">
    <location>
        <begin position="103"/>
        <end position="123"/>
    </location>
</feature>
<evidence type="ECO:0000256" key="4">
    <source>
        <dbReference type="ARBA" id="ARBA00022692"/>
    </source>
</evidence>
<feature type="transmembrane region" description="Helical" evidence="8">
    <location>
        <begin position="129"/>
        <end position="148"/>
    </location>
</feature>
<name>A0A090DZA2_9BACT</name>
<keyword evidence="11" id="KW-1185">Reference proteome</keyword>
<sequence>MISVTLPIILPLLFAVASGFCRKDHWRTTLKITGSALHTMVSAFLLWSCLQGEIQVTVIGNWLPPYGIVLVTDLFSSLFLFTISLIFLATNIYGIVEGGTETHILRIPLIFILQAGISLSLLTADFFNLFVSFEMMLFASYALVALELSEKNLKWAFSYLLINLIGTLGFLCAAAMIYGYTGHLNMAALSELLKDQNNDPLLLGWGYLLLGVFGLKAAIFPLYFWLPRTYSLLPASLAALFAGSLTKVGIYVLIRVFVVLLPSPLGNLNTILLVLSTFTMLLGVLGAVSCTTIRGILSYHIISQIGYMILGLSLYTPLAIASALLFIIHNIWVKVSLFLIGGVAAQASGTDDLKKMGNLSLVMPWLAASFLIQAFSLAGLPPLSGFWGKYLLVLETIKMENYFTAAIALLTSWLTLFSMVKIWIGAFWKNSPSEKSSIKEIKLKENYVSVGMLVFASLIIGLCIEPIYNTAVLAADQIFQKEPYILAVIKASGKGLP</sequence>
<dbReference type="InterPro" id="IPR050586">
    <property type="entry name" value="CPA3_Na-H_Antiporter_D"/>
</dbReference>
<keyword evidence="3" id="KW-1003">Cell membrane</keyword>
<evidence type="ECO:0000256" key="8">
    <source>
        <dbReference type="SAM" id="Phobius"/>
    </source>
</evidence>
<feature type="transmembrane region" description="Helical" evidence="8">
    <location>
        <begin position="201"/>
        <end position="225"/>
    </location>
</feature>
<feature type="transmembrane region" description="Helical" evidence="8">
    <location>
        <begin position="305"/>
        <end position="325"/>
    </location>
</feature>
<evidence type="ECO:0000259" key="9">
    <source>
        <dbReference type="Pfam" id="PF00361"/>
    </source>
</evidence>
<evidence type="ECO:0000256" key="6">
    <source>
        <dbReference type="ARBA" id="ARBA00023136"/>
    </source>
</evidence>
<feature type="transmembrane region" description="Helical" evidence="8">
    <location>
        <begin position="270"/>
        <end position="293"/>
    </location>
</feature>
<dbReference type="OrthoDB" id="9811718at2"/>
<feature type="domain" description="NADH:quinone oxidoreductase/Mrp antiporter transmembrane" evidence="9">
    <location>
        <begin position="125"/>
        <end position="415"/>
    </location>
</feature>
<dbReference type="PRINTS" id="PR01437">
    <property type="entry name" value="NUOXDRDTASE4"/>
</dbReference>
<feature type="transmembrane region" description="Helical" evidence="8">
    <location>
        <begin position="237"/>
        <end position="258"/>
    </location>
</feature>
<feature type="transmembrane region" description="Helical" evidence="8">
    <location>
        <begin position="331"/>
        <end position="349"/>
    </location>
</feature>
<keyword evidence="6 8" id="KW-0472">Membrane</keyword>
<dbReference type="GO" id="GO:0008137">
    <property type="term" value="F:NADH dehydrogenase (ubiquinone) activity"/>
    <property type="evidence" value="ECO:0007669"/>
    <property type="project" value="InterPro"/>
</dbReference>
<keyword evidence="4 7" id="KW-0812">Transmembrane</keyword>
<dbReference type="PANTHER" id="PTHR42703">
    <property type="entry name" value="NADH DEHYDROGENASE"/>
    <property type="match status" value="1"/>
</dbReference>
<dbReference type="RefSeq" id="WP_053331830.1">
    <property type="nucleotide sequence ID" value="NZ_CCEJ010000004.1"/>
</dbReference>
<dbReference type="eggNOG" id="COG0651">
    <property type="taxonomic scope" value="Bacteria"/>
</dbReference>
<dbReference type="InterPro" id="IPR003918">
    <property type="entry name" value="NADH_UbQ_OxRdtase"/>
</dbReference>
<reference evidence="10" key="1">
    <citation type="submission" date="2013-12" db="EMBL/GenBank/DDBJ databases">
        <authorList>
            <person name="Linke B."/>
        </authorList>
    </citation>
    <scope>NUCLEOTIDE SEQUENCE [LARGE SCALE GENOMIC DNA]</scope>
    <source>
        <strain evidence="10">CRIB-18</strain>
    </source>
</reference>